<accession>A0A6J4M6L0</accession>
<reference evidence="1" key="1">
    <citation type="submission" date="2020-02" db="EMBL/GenBank/DDBJ databases">
        <authorList>
            <person name="Meier V. D."/>
        </authorList>
    </citation>
    <scope>NUCLEOTIDE SEQUENCE</scope>
    <source>
        <strain evidence="1">AVDCRST_MAG84</strain>
    </source>
</reference>
<gene>
    <name evidence="1" type="ORF">AVDCRST_MAG84-2890</name>
</gene>
<sequence length="93" mass="9964">MGLVTINPVSHRVSEKSWDRKLIIKPLTALGMTSCLKQPIAQTEPLESATGALAEKPACVGQSKSEAFGRSILELVGIRFSSPSLKEAKVNTN</sequence>
<protein>
    <submittedName>
        <fullName evidence="1">Uncharacterized protein</fullName>
    </submittedName>
</protein>
<evidence type="ECO:0000313" key="1">
    <source>
        <dbReference type="EMBL" id="CAA9351419.1"/>
    </source>
</evidence>
<dbReference type="AlphaFoldDB" id="A0A6J4M6L0"/>
<dbReference type="EMBL" id="CADCTZ010000539">
    <property type="protein sequence ID" value="CAA9351419.1"/>
    <property type="molecule type" value="Genomic_DNA"/>
</dbReference>
<proteinExistence type="predicted"/>
<name>A0A6J4M6L0_9CYAN</name>
<organism evidence="1">
    <name type="scientific">uncultured Microcoleus sp</name>
    <dbReference type="NCBI Taxonomy" id="259945"/>
    <lineage>
        <taxon>Bacteria</taxon>
        <taxon>Bacillati</taxon>
        <taxon>Cyanobacteriota</taxon>
        <taxon>Cyanophyceae</taxon>
        <taxon>Oscillatoriophycideae</taxon>
        <taxon>Oscillatoriales</taxon>
        <taxon>Microcoleaceae</taxon>
        <taxon>Microcoleus</taxon>
        <taxon>environmental samples</taxon>
    </lineage>
</organism>